<evidence type="ECO:0008006" key="2">
    <source>
        <dbReference type="Google" id="ProtNLM"/>
    </source>
</evidence>
<organism evidence="1">
    <name type="scientific">viral metagenome</name>
    <dbReference type="NCBI Taxonomy" id="1070528"/>
    <lineage>
        <taxon>unclassified sequences</taxon>
        <taxon>metagenomes</taxon>
        <taxon>organismal metagenomes</taxon>
    </lineage>
</organism>
<dbReference type="InterPro" id="IPR016024">
    <property type="entry name" value="ARM-type_fold"/>
</dbReference>
<dbReference type="EMBL" id="MN739668">
    <property type="protein sequence ID" value="QHT19615.1"/>
    <property type="molecule type" value="Genomic_DNA"/>
</dbReference>
<name>A0A6C0DWJ1_9ZZZZ</name>
<dbReference type="SUPFAM" id="SSF48371">
    <property type="entry name" value="ARM repeat"/>
    <property type="match status" value="1"/>
</dbReference>
<reference evidence="1" key="1">
    <citation type="journal article" date="2020" name="Nature">
        <title>Giant virus diversity and host interactions through global metagenomics.</title>
        <authorList>
            <person name="Schulz F."/>
            <person name="Roux S."/>
            <person name="Paez-Espino D."/>
            <person name="Jungbluth S."/>
            <person name="Walsh D.A."/>
            <person name="Denef V.J."/>
            <person name="McMahon K.D."/>
            <person name="Konstantinidis K.T."/>
            <person name="Eloe-Fadrosh E.A."/>
            <person name="Kyrpides N.C."/>
            <person name="Woyke T."/>
        </authorList>
    </citation>
    <scope>NUCLEOTIDE SEQUENCE</scope>
    <source>
        <strain evidence="1">GVMAG-M-3300023174-5</strain>
    </source>
</reference>
<evidence type="ECO:0000313" key="1">
    <source>
        <dbReference type="EMBL" id="QHT19615.1"/>
    </source>
</evidence>
<dbReference type="Gene3D" id="1.25.40.180">
    <property type="match status" value="1"/>
</dbReference>
<proteinExistence type="predicted"/>
<sequence>MKYTLKDFTNVIFDGFDYTLPEETIALISELSLEVGSPSYIKTPVFQKRENPLKASSSAVPGGFPINTNKKRRGNKNMEVLNDDDWETLRTFQTTKIEQKVGLDAQIDLIRSHLNKMSDKSYIDMRNKIVDLLDQLISEGISREDMMRVSTTIFDIASTNRFFSKLYADLYSDLINKYDIMKEIFTNCFESFMELFNNIEYVDADKDYDKFCKINKDNERRKALSAFFVNLMKNEIITATDLKALLCNLMRQLVEFIKEDNKKNIVDELTENIALLYSKTLFDEEEQDEYLIDGSPILETITKLANSKVKMYPSLSNKSIFKFMDMIEM</sequence>
<accession>A0A6C0DWJ1</accession>
<dbReference type="AlphaFoldDB" id="A0A6C0DWJ1"/>
<protein>
    <recommendedName>
        <fullName evidence="2">MIF4G domain-containing protein</fullName>
    </recommendedName>
</protein>